<reference evidence="1" key="2">
    <citation type="journal article" date="2022" name="New Phytol.">
        <title>Evolutionary transition to the ectomycorrhizal habit in the genomes of a hyperdiverse lineage of mushroom-forming fungi.</title>
        <authorList>
            <person name="Looney B."/>
            <person name="Miyauchi S."/>
            <person name="Morin E."/>
            <person name="Drula E."/>
            <person name="Courty P.E."/>
            <person name="Kohler A."/>
            <person name="Kuo A."/>
            <person name="LaButti K."/>
            <person name="Pangilinan J."/>
            <person name="Lipzen A."/>
            <person name="Riley R."/>
            <person name="Andreopoulos W."/>
            <person name="He G."/>
            <person name="Johnson J."/>
            <person name="Nolan M."/>
            <person name="Tritt A."/>
            <person name="Barry K.W."/>
            <person name="Grigoriev I.V."/>
            <person name="Nagy L.G."/>
            <person name="Hibbett D."/>
            <person name="Henrissat B."/>
            <person name="Matheny P.B."/>
            <person name="Labbe J."/>
            <person name="Martin F.M."/>
        </authorList>
    </citation>
    <scope>NUCLEOTIDE SEQUENCE</scope>
    <source>
        <strain evidence="1">HHB10654</strain>
    </source>
</reference>
<evidence type="ECO:0000313" key="1">
    <source>
        <dbReference type="EMBL" id="KAI0066290.1"/>
    </source>
</evidence>
<sequence length="174" mass="20023">MAHSLQLELSRPPSIESVDWADSHRYEIDILPYGFNASLGPEVNMWILRQLPPGLRKMRQGMKVHAQYGVSQLDGHLGGAREMGPAMGGYILFDVVGGGRRNDRPPQFLYVWREWVLFPVTESTHTLRGVEIVFRPRVPDRIRLDEPEKPRGHKKGSVAWLWAYVRGQRRLGYH</sequence>
<reference evidence="1" key="1">
    <citation type="submission" date="2021-03" db="EMBL/GenBank/DDBJ databases">
        <authorList>
            <consortium name="DOE Joint Genome Institute"/>
            <person name="Ahrendt S."/>
            <person name="Looney B.P."/>
            <person name="Miyauchi S."/>
            <person name="Morin E."/>
            <person name="Drula E."/>
            <person name="Courty P.E."/>
            <person name="Chicoki N."/>
            <person name="Fauchery L."/>
            <person name="Kohler A."/>
            <person name="Kuo A."/>
            <person name="Labutti K."/>
            <person name="Pangilinan J."/>
            <person name="Lipzen A."/>
            <person name="Riley R."/>
            <person name="Andreopoulos W."/>
            <person name="He G."/>
            <person name="Johnson J."/>
            <person name="Barry K.W."/>
            <person name="Grigoriev I.V."/>
            <person name="Nagy L."/>
            <person name="Hibbett D."/>
            <person name="Henrissat B."/>
            <person name="Matheny P.B."/>
            <person name="Labbe J."/>
            <person name="Martin F."/>
        </authorList>
    </citation>
    <scope>NUCLEOTIDE SEQUENCE</scope>
    <source>
        <strain evidence="1">HHB10654</strain>
    </source>
</reference>
<dbReference type="Proteomes" id="UP000814140">
    <property type="component" value="Unassembled WGS sequence"/>
</dbReference>
<proteinExistence type="predicted"/>
<dbReference type="EMBL" id="MU277193">
    <property type="protein sequence ID" value="KAI0066290.1"/>
    <property type="molecule type" value="Genomic_DNA"/>
</dbReference>
<comment type="caution">
    <text evidence="1">The sequence shown here is derived from an EMBL/GenBank/DDBJ whole genome shotgun (WGS) entry which is preliminary data.</text>
</comment>
<keyword evidence="2" id="KW-1185">Reference proteome</keyword>
<protein>
    <submittedName>
        <fullName evidence="1">Uncharacterized protein</fullName>
    </submittedName>
</protein>
<organism evidence="1 2">
    <name type="scientific">Artomyces pyxidatus</name>
    <dbReference type="NCBI Taxonomy" id="48021"/>
    <lineage>
        <taxon>Eukaryota</taxon>
        <taxon>Fungi</taxon>
        <taxon>Dikarya</taxon>
        <taxon>Basidiomycota</taxon>
        <taxon>Agaricomycotina</taxon>
        <taxon>Agaricomycetes</taxon>
        <taxon>Russulales</taxon>
        <taxon>Auriscalpiaceae</taxon>
        <taxon>Artomyces</taxon>
    </lineage>
</organism>
<gene>
    <name evidence="1" type="ORF">BV25DRAFT_1913049</name>
</gene>
<name>A0ACB8TCF0_9AGAM</name>
<evidence type="ECO:0000313" key="2">
    <source>
        <dbReference type="Proteomes" id="UP000814140"/>
    </source>
</evidence>
<accession>A0ACB8TCF0</accession>